<dbReference type="PANTHER" id="PTHR47354">
    <property type="entry name" value="NADH OXIDOREDUCTASE HCR"/>
    <property type="match status" value="1"/>
</dbReference>
<reference evidence="12 13" key="1">
    <citation type="submission" date="2021-01" db="EMBL/GenBank/DDBJ databases">
        <title>Whole genome shotgun sequence of Actinoplanes couchii NBRC 106145.</title>
        <authorList>
            <person name="Komaki H."/>
            <person name="Tamura T."/>
        </authorList>
    </citation>
    <scope>NUCLEOTIDE SEQUENCE [LARGE SCALE GENOMIC DNA]</scope>
    <source>
        <strain evidence="12 13">NBRC 106145</strain>
    </source>
</reference>
<dbReference type="PRINTS" id="PR00409">
    <property type="entry name" value="PHDIOXRDTASE"/>
</dbReference>
<dbReference type="PROSITE" id="PS00197">
    <property type="entry name" value="2FE2S_FER_1"/>
    <property type="match status" value="1"/>
</dbReference>
<dbReference type="SUPFAM" id="SSF52343">
    <property type="entry name" value="Ferredoxin reductase-like, C-terminal NADP-linked domain"/>
    <property type="match status" value="1"/>
</dbReference>
<protein>
    <submittedName>
        <fullName evidence="12">Ferredoxin</fullName>
    </submittedName>
</protein>
<keyword evidence="4" id="KW-0288">FMN</keyword>
<dbReference type="InterPro" id="IPR039261">
    <property type="entry name" value="FNR_nucleotide-bd"/>
</dbReference>
<dbReference type="CDD" id="cd00207">
    <property type="entry name" value="fer2"/>
    <property type="match status" value="1"/>
</dbReference>
<dbReference type="SUPFAM" id="SSF54292">
    <property type="entry name" value="2Fe-2S ferredoxin-like"/>
    <property type="match status" value="1"/>
</dbReference>
<dbReference type="InterPro" id="IPR006058">
    <property type="entry name" value="2Fe2S_fd_BS"/>
</dbReference>
<feature type="domain" description="FAD-binding FR-type" evidence="11">
    <location>
        <begin position="1"/>
        <end position="100"/>
    </location>
</feature>
<keyword evidence="7" id="KW-0560">Oxidoreductase</keyword>
<dbReference type="EMBL" id="BOMG01000082">
    <property type="protein sequence ID" value="GID58162.1"/>
    <property type="molecule type" value="Genomic_DNA"/>
</dbReference>
<comment type="caution">
    <text evidence="12">The sequence shown here is derived from an EMBL/GenBank/DDBJ whole genome shotgun (WGS) entry which is preliminary data.</text>
</comment>
<proteinExistence type="predicted"/>
<name>A0ABQ3XI29_9ACTN</name>
<dbReference type="RefSeq" id="WP_203801811.1">
    <property type="nucleotide sequence ID" value="NZ_BAAAQE010000006.1"/>
</dbReference>
<dbReference type="InterPro" id="IPR036010">
    <property type="entry name" value="2Fe-2S_ferredoxin-like_sf"/>
</dbReference>
<dbReference type="Proteomes" id="UP000612282">
    <property type="component" value="Unassembled WGS sequence"/>
</dbReference>
<evidence type="ECO:0000256" key="1">
    <source>
        <dbReference type="ARBA" id="ARBA00001917"/>
    </source>
</evidence>
<dbReference type="InterPro" id="IPR001041">
    <property type="entry name" value="2Fe-2S_ferredoxin-type"/>
</dbReference>
<dbReference type="InterPro" id="IPR050415">
    <property type="entry name" value="MRET"/>
</dbReference>
<keyword evidence="5" id="KW-0001">2Fe-2S</keyword>
<organism evidence="12 13">
    <name type="scientific">Actinoplanes couchii</name>
    <dbReference type="NCBI Taxonomy" id="403638"/>
    <lineage>
        <taxon>Bacteria</taxon>
        <taxon>Bacillati</taxon>
        <taxon>Actinomycetota</taxon>
        <taxon>Actinomycetes</taxon>
        <taxon>Micromonosporales</taxon>
        <taxon>Micromonosporaceae</taxon>
        <taxon>Actinoplanes</taxon>
    </lineage>
</organism>
<gene>
    <name evidence="12" type="ORF">Aco03nite_065660</name>
</gene>
<keyword evidence="8" id="KW-0408">Iron</keyword>
<dbReference type="SUPFAM" id="SSF63380">
    <property type="entry name" value="Riboflavin synthase domain-like"/>
    <property type="match status" value="1"/>
</dbReference>
<evidence type="ECO:0000259" key="11">
    <source>
        <dbReference type="PROSITE" id="PS51384"/>
    </source>
</evidence>
<dbReference type="Pfam" id="PF00111">
    <property type="entry name" value="Fer2"/>
    <property type="match status" value="1"/>
</dbReference>
<feature type="domain" description="2Fe-2S ferredoxin-type" evidence="10">
    <location>
        <begin position="224"/>
        <end position="313"/>
    </location>
</feature>
<comment type="cofactor">
    <cofactor evidence="2">
        <name>FAD</name>
        <dbReference type="ChEBI" id="CHEBI:57692"/>
    </cofactor>
</comment>
<dbReference type="InterPro" id="IPR054582">
    <property type="entry name" value="DmmA-like_N"/>
</dbReference>
<evidence type="ECO:0000256" key="2">
    <source>
        <dbReference type="ARBA" id="ARBA00001974"/>
    </source>
</evidence>
<dbReference type="InterPro" id="IPR017927">
    <property type="entry name" value="FAD-bd_FR_type"/>
</dbReference>
<dbReference type="Gene3D" id="3.40.50.80">
    <property type="entry name" value="Nucleotide-binding domain of ferredoxin-NADP reductase (FNR) module"/>
    <property type="match status" value="1"/>
</dbReference>
<accession>A0ABQ3XI29</accession>
<keyword evidence="9" id="KW-0411">Iron-sulfur</keyword>
<evidence type="ECO:0000313" key="13">
    <source>
        <dbReference type="Proteomes" id="UP000612282"/>
    </source>
</evidence>
<dbReference type="Gene3D" id="3.10.20.30">
    <property type="match status" value="1"/>
</dbReference>
<evidence type="ECO:0000256" key="6">
    <source>
        <dbReference type="ARBA" id="ARBA00022723"/>
    </source>
</evidence>
<dbReference type="Gene3D" id="2.40.30.10">
    <property type="entry name" value="Translation factors"/>
    <property type="match status" value="1"/>
</dbReference>
<keyword evidence="6" id="KW-0479">Metal-binding</keyword>
<evidence type="ECO:0000256" key="3">
    <source>
        <dbReference type="ARBA" id="ARBA00022630"/>
    </source>
</evidence>
<dbReference type="InterPro" id="IPR017938">
    <property type="entry name" value="Riboflavin_synthase-like_b-brl"/>
</dbReference>
<comment type="cofactor">
    <cofactor evidence="1">
        <name>FMN</name>
        <dbReference type="ChEBI" id="CHEBI:58210"/>
    </cofactor>
</comment>
<dbReference type="PROSITE" id="PS51085">
    <property type="entry name" value="2FE2S_FER_2"/>
    <property type="match status" value="1"/>
</dbReference>
<evidence type="ECO:0000256" key="8">
    <source>
        <dbReference type="ARBA" id="ARBA00023004"/>
    </source>
</evidence>
<evidence type="ECO:0000256" key="7">
    <source>
        <dbReference type="ARBA" id="ARBA00023002"/>
    </source>
</evidence>
<keyword evidence="13" id="KW-1185">Reference proteome</keyword>
<evidence type="ECO:0000256" key="4">
    <source>
        <dbReference type="ARBA" id="ARBA00022643"/>
    </source>
</evidence>
<evidence type="ECO:0000313" key="12">
    <source>
        <dbReference type="EMBL" id="GID58162.1"/>
    </source>
</evidence>
<dbReference type="Pfam" id="PF22290">
    <property type="entry name" value="DmmA-like_N"/>
    <property type="match status" value="1"/>
</dbReference>
<evidence type="ECO:0000259" key="10">
    <source>
        <dbReference type="PROSITE" id="PS51085"/>
    </source>
</evidence>
<evidence type="ECO:0000256" key="5">
    <source>
        <dbReference type="ARBA" id="ARBA00022714"/>
    </source>
</evidence>
<dbReference type="CDD" id="cd06185">
    <property type="entry name" value="PDR_like"/>
    <property type="match status" value="1"/>
</dbReference>
<dbReference type="InterPro" id="IPR012675">
    <property type="entry name" value="Beta-grasp_dom_sf"/>
</dbReference>
<evidence type="ECO:0000256" key="9">
    <source>
        <dbReference type="ARBA" id="ARBA00023014"/>
    </source>
</evidence>
<sequence>MNRYDGVVISHERITGDVALVRVQAPDLPGWQPGDHADLELESGLVRQYSLCGTPDETGIWTFAVLLRPDGTGGSRHVHDKLTVGDRVRVAGPKAMFPLEEAEHHLLVAGGIGVTPILTMAERLAAQGRPFSLVYVGRGRERMPFLDRVAALGDAAVIVDRAQSTDFTLKTVLDQAPAGALVYACGPPRMIDELGELVTGGRLRTESFASASSSPVADTAGGAFEVQFGFDGPVRQVPADTPMLDVLLKAGADIMWSCREGNCASCETPLLEGEADHRDDILTPDEKAAQNCVFPCVSRAVSGRLVLDLPAPSEG</sequence>
<keyword evidence="3" id="KW-0285">Flavoprotein</keyword>
<dbReference type="PROSITE" id="PS51384">
    <property type="entry name" value="FAD_FR"/>
    <property type="match status" value="1"/>
</dbReference>
<dbReference type="PANTHER" id="PTHR47354:SF1">
    <property type="entry name" value="CARNITINE MONOOXYGENASE REDUCTASE SUBUNIT"/>
    <property type="match status" value="1"/>
</dbReference>